<dbReference type="Proteomes" id="UP001321486">
    <property type="component" value="Chromosome"/>
</dbReference>
<accession>A0ABM8GKC2</accession>
<reference evidence="2" key="1">
    <citation type="journal article" date="2019" name="Int. J. Syst. Evol. Microbiol.">
        <title>The Global Catalogue of Microorganisms (GCM) 10K type strain sequencing project: providing services to taxonomists for standard genome sequencing and annotation.</title>
        <authorList>
            <consortium name="The Broad Institute Genomics Platform"/>
            <consortium name="The Broad Institute Genome Sequencing Center for Infectious Disease"/>
            <person name="Wu L."/>
            <person name="Ma J."/>
        </authorList>
    </citation>
    <scope>NUCLEOTIDE SEQUENCE [LARGE SCALE GENOMIC DNA]</scope>
    <source>
        <strain evidence="2">NBRC 108728</strain>
    </source>
</reference>
<gene>
    <name evidence="1" type="ORF">GCM10025867_10700</name>
</gene>
<dbReference type="InterPro" id="IPR011335">
    <property type="entry name" value="Restrct_endonuc-II-like"/>
</dbReference>
<proteinExistence type="predicted"/>
<evidence type="ECO:0000313" key="1">
    <source>
        <dbReference type="EMBL" id="BDZ48829.1"/>
    </source>
</evidence>
<dbReference type="SUPFAM" id="SSF52980">
    <property type="entry name" value="Restriction endonuclease-like"/>
    <property type="match status" value="1"/>
</dbReference>
<keyword evidence="2" id="KW-1185">Reference proteome</keyword>
<organism evidence="1 2">
    <name type="scientific">Frondihabitans sucicola</name>
    <dbReference type="NCBI Taxonomy" id="1268041"/>
    <lineage>
        <taxon>Bacteria</taxon>
        <taxon>Bacillati</taxon>
        <taxon>Actinomycetota</taxon>
        <taxon>Actinomycetes</taxon>
        <taxon>Micrococcales</taxon>
        <taxon>Microbacteriaceae</taxon>
        <taxon>Frondihabitans</taxon>
    </lineage>
</organism>
<sequence>MVRGTFLGGLPVVEPLAAWSQCAALLDVDDLVAMGDALAGRWSPHEAAREQSLDQLEAAVDGWRSRRGARRLREAFGLVRADVWSPKETELRLIIVRAGLPEPPGLNAAITDGHGATIGHGDLVWPRQRLVVEYEGDQHRTDRRQWRRDVAKYERYSDERWRVVRVTDDDLVSPGILLDRISRLLDERTLQC</sequence>
<dbReference type="Gene3D" id="3.40.960.10">
    <property type="entry name" value="VSR Endonuclease"/>
    <property type="match status" value="1"/>
</dbReference>
<dbReference type="EMBL" id="AP027732">
    <property type="protein sequence ID" value="BDZ48829.1"/>
    <property type="molecule type" value="Genomic_DNA"/>
</dbReference>
<name>A0ABM8GKC2_9MICO</name>
<protein>
    <recommendedName>
        <fullName evidence="3">DUF559 domain-containing protein</fullName>
    </recommendedName>
</protein>
<evidence type="ECO:0000313" key="2">
    <source>
        <dbReference type="Proteomes" id="UP001321486"/>
    </source>
</evidence>
<evidence type="ECO:0008006" key="3">
    <source>
        <dbReference type="Google" id="ProtNLM"/>
    </source>
</evidence>